<dbReference type="GO" id="GO:0009086">
    <property type="term" value="P:methionine biosynthetic process"/>
    <property type="evidence" value="ECO:0007669"/>
    <property type="project" value="TreeGrafter"/>
</dbReference>
<keyword evidence="2 7" id="KW-0808">Transferase</keyword>
<evidence type="ECO:0000256" key="1">
    <source>
        <dbReference type="ARBA" id="ARBA00022603"/>
    </source>
</evidence>
<comment type="caution">
    <text evidence="5">Lacks conserved residue(s) required for the propagation of feature annotation.</text>
</comment>
<sequence>MFIYHSNAFRLSQAGAQIISTSTYQASPLSFARAGIDKGTARALLLRSVDLTGQARKIYLEKHPDAIEKPLISLSLGPYGAAQSDGSEYTGIYYDPGNSKDDPFKPAALEDMIKFHYDRLEIIAAEPSIWSQVDLLAFETIPRLDEAEAIKQALDRLYSNDIQCQQKPAYISFVFPDGKRLPYPKQEGDEGEQKHFDEIARCVDTFEGIGVNCTKPYFLPEVVKKLTRAVEK</sequence>
<dbReference type="STRING" id="1280837.A0A316VF77"/>
<dbReference type="RefSeq" id="XP_025356589.1">
    <property type="nucleotide sequence ID" value="XM_025498956.1"/>
</dbReference>
<evidence type="ECO:0000256" key="4">
    <source>
        <dbReference type="ARBA" id="ARBA00022833"/>
    </source>
</evidence>
<dbReference type="Pfam" id="PF02574">
    <property type="entry name" value="S-methyl_trans"/>
    <property type="match status" value="1"/>
</dbReference>
<gene>
    <name evidence="7" type="ORF">FA14DRAFT_161066</name>
</gene>
<dbReference type="PANTHER" id="PTHR46015:SF1">
    <property type="entry name" value="HOMOCYSTEINE S-METHYLTRANSFERASE-LIKE ISOFORM 1"/>
    <property type="match status" value="1"/>
</dbReference>
<dbReference type="AlphaFoldDB" id="A0A316VF77"/>
<evidence type="ECO:0000313" key="7">
    <source>
        <dbReference type="EMBL" id="PWN36287.1"/>
    </source>
</evidence>
<keyword evidence="8" id="KW-1185">Reference proteome</keyword>
<dbReference type="FunCoup" id="A0A316VF77">
    <property type="interactions" value="12"/>
</dbReference>
<dbReference type="GO" id="GO:0008898">
    <property type="term" value="F:S-adenosylmethionine-homocysteine S-methyltransferase activity"/>
    <property type="evidence" value="ECO:0007669"/>
    <property type="project" value="TreeGrafter"/>
</dbReference>
<organism evidence="7 8">
    <name type="scientific">Meira miltonrushii</name>
    <dbReference type="NCBI Taxonomy" id="1280837"/>
    <lineage>
        <taxon>Eukaryota</taxon>
        <taxon>Fungi</taxon>
        <taxon>Dikarya</taxon>
        <taxon>Basidiomycota</taxon>
        <taxon>Ustilaginomycotina</taxon>
        <taxon>Exobasidiomycetes</taxon>
        <taxon>Exobasidiales</taxon>
        <taxon>Brachybasidiaceae</taxon>
        <taxon>Meira</taxon>
    </lineage>
</organism>
<protein>
    <submittedName>
        <fullName evidence="7">Homocysteine S-methyltransferase</fullName>
    </submittedName>
</protein>
<dbReference type="InterPro" id="IPR036589">
    <property type="entry name" value="HCY_dom_sf"/>
</dbReference>
<reference evidence="7 8" key="1">
    <citation type="journal article" date="2018" name="Mol. Biol. Evol.">
        <title>Broad Genomic Sampling Reveals a Smut Pathogenic Ancestry of the Fungal Clade Ustilaginomycotina.</title>
        <authorList>
            <person name="Kijpornyongpan T."/>
            <person name="Mondo S.J."/>
            <person name="Barry K."/>
            <person name="Sandor L."/>
            <person name="Lee J."/>
            <person name="Lipzen A."/>
            <person name="Pangilinan J."/>
            <person name="LaButti K."/>
            <person name="Hainaut M."/>
            <person name="Henrissat B."/>
            <person name="Grigoriev I.V."/>
            <person name="Spatafora J.W."/>
            <person name="Aime M.C."/>
        </authorList>
    </citation>
    <scope>NUCLEOTIDE SEQUENCE [LARGE SCALE GENOMIC DNA]</scope>
    <source>
        <strain evidence="7 8">MCA 3882</strain>
    </source>
</reference>
<keyword evidence="4" id="KW-0862">Zinc</keyword>
<dbReference type="SUPFAM" id="SSF82282">
    <property type="entry name" value="Homocysteine S-methyltransferase"/>
    <property type="match status" value="1"/>
</dbReference>
<name>A0A316VF77_9BASI</name>
<accession>A0A316VF77</accession>
<dbReference type="GO" id="GO:0033528">
    <property type="term" value="P:S-methylmethionine cycle"/>
    <property type="evidence" value="ECO:0007669"/>
    <property type="project" value="TreeGrafter"/>
</dbReference>
<dbReference type="GO" id="GO:0046872">
    <property type="term" value="F:metal ion binding"/>
    <property type="evidence" value="ECO:0007669"/>
    <property type="project" value="UniProtKB-KW"/>
</dbReference>
<dbReference type="InterPro" id="IPR051486">
    <property type="entry name" value="Hcy_S-methyltransferase"/>
</dbReference>
<evidence type="ECO:0000256" key="3">
    <source>
        <dbReference type="ARBA" id="ARBA00022723"/>
    </source>
</evidence>
<evidence type="ECO:0000259" key="6">
    <source>
        <dbReference type="PROSITE" id="PS50970"/>
    </source>
</evidence>
<dbReference type="PROSITE" id="PS50970">
    <property type="entry name" value="HCY"/>
    <property type="match status" value="1"/>
</dbReference>
<dbReference type="EMBL" id="KZ819603">
    <property type="protein sequence ID" value="PWN36287.1"/>
    <property type="molecule type" value="Genomic_DNA"/>
</dbReference>
<evidence type="ECO:0000313" key="8">
    <source>
        <dbReference type="Proteomes" id="UP000245771"/>
    </source>
</evidence>
<evidence type="ECO:0000256" key="5">
    <source>
        <dbReference type="PROSITE-ProRule" id="PRU00333"/>
    </source>
</evidence>
<feature type="domain" description="Hcy-binding" evidence="6">
    <location>
        <begin position="1"/>
        <end position="232"/>
    </location>
</feature>
<evidence type="ECO:0000256" key="2">
    <source>
        <dbReference type="ARBA" id="ARBA00022679"/>
    </source>
</evidence>
<dbReference type="PANTHER" id="PTHR46015">
    <property type="entry name" value="ZGC:172121"/>
    <property type="match status" value="1"/>
</dbReference>
<dbReference type="GO" id="GO:0032259">
    <property type="term" value="P:methylation"/>
    <property type="evidence" value="ECO:0007669"/>
    <property type="project" value="UniProtKB-KW"/>
</dbReference>
<dbReference type="Proteomes" id="UP000245771">
    <property type="component" value="Unassembled WGS sequence"/>
</dbReference>
<dbReference type="OrthoDB" id="261426at2759"/>
<keyword evidence="3" id="KW-0479">Metal-binding</keyword>
<proteinExistence type="predicted"/>
<dbReference type="InParanoid" id="A0A316VF77"/>
<dbReference type="InterPro" id="IPR003726">
    <property type="entry name" value="HCY_dom"/>
</dbReference>
<dbReference type="GeneID" id="37020737"/>
<keyword evidence="1 7" id="KW-0489">Methyltransferase</keyword>
<dbReference type="Gene3D" id="3.20.20.330">
    <property type="entry name" value="Homocysteine-binding-like domain"/>
    <property type="match status" value="1"/>
</dbReference>